<evidence type="ECO:0000259" key="1">
    <source>
        <dbReference type="Pfam" id="PF05065"/>
    </source>
</evidence>
<name>A0ABP9TUD4_9RICK</name>
<proteinExistence type="predicted"/>
<sequence>MPVDTLLFGNFADLIIGQWGVLDVLVDPYALGTSGGIRIKLMQDIDIAIRHHESFAVAKK</sequence>
<accession>A0ABP9TUD4</accession>
<feature type="domain" description="Phage capsid-like C-terminal" evidence="1">
    <location>
        <begin position="3"/>
        <end position="59"/>
    </location>
</feature>
<protein>
    <recommendedName>
        <fullName evidence="1">Phage capsid-like C-terminal domain-containing protein</fullName>
    </recommendedName>
</protein>
<dbReference type="SUPFAM" id="SSF56563">
    <property type="entry name" value="Major capsid protein gp5"/>
    <property type="match status" value="1"/>
</dbReference>
<evidence type="ECO:0000313" key="3">
    <source>
        <dbReference type="Proteomes" id="UP001628124"/>
    </source>
</evidence>
<evidence type="ECO:0000313" key="2">
    <source>
        <dbReference type="EMBL" id="GAA5252849.1"/>
    </source>
</evidence>
<gene>
    <name evidence="2" type="ORF">KNCP2_11370</name>
</gene>
<reference evidence="2 3" key="1">
    <citation type="journal article" date="2024" name="Microbiol. Immunol.">
        <title>Discovery of a novel spotted fever group Rickettsia, 'Candidatus Rickettsia kedanie,' in unfed larval chigger mites, Leptotrombidium scutellare.</title>
        <authorList>
            <person name="Ogawa M."/>
            <person name="Matsutani M."/>
            <person name="Katayama T."/>
            <person name="Takada N."/>
            <person name="Noda S."/>
            <person name="Takahashi M."/>
            <person name="Kageyama D."/>
            <person name="Hanaoka N."/>
            <person name="Ebihara H."/>
        </authorList>
    </citation>
    <scope>NUCLEOTIDE SEQUENCE [LARGE SCALE GENOMIC DNA]</scope>
    <source>
        <strain evidence="2 3">KNCP2-13</strain>
    </source>
</reference>
<keyword evidence="3" id="KW-1185">Reference proteome</keyword>
<dbReference type="InterPro" id="IPR054612">
    <property type="entry name" value="Phage_capsid-like_C"/>
</dbReference>
<comment type="caution">
    <text evidence="2">The sequence shown here is derived from an EMBL/GenBank/DDBJ whole genome shotgun (WGS) entry which is preliminary data.</text>
</comment>
<dbReference type="Proteomes" id="UP001628124">
    <property type="component" value="Unassembled WGS sequence"/>
</dbReference>
<dbReference type="EMBL" id="BAABMM010000040">
    <property type="protein sequence ID" value="GAA5252849.1"/>
    <property type="molecule type" value="Genomic_DNA"/>
</dbReference>
<organism evidence="2 3">
    <name type="scientific">Candidatus Rickettsia kedanie</name>
    <dbReference type="NCBI Taxonomy" id="3115352"/>
    <lineage>
        <taxon>Bacteria</taxon>
        <taxon>Pseudomonadati</taxon>
        <taxon>Pseudomonadota</taxon>
        <taxon>Alphaproteobacteria</taxon>
        <taxon>Rickettsiales</taxon>
        <taxon>Rickettsiaceae</taxon>
        <taxon>Rickettsieae</taxon>
        <taxon>Rickettsia</taxon>
        <taxon>spotted fever group</taxon>
    </lineage>
</organism>
<dbReference type="Pfam" id="PF05065">
    <property type="entry name" value="Phage_capsid"/>
    <property type="match status" value="1"/>
</dbReference>